<proteinExistence type="predicted"/>
<evidence type="ECO:0000313" key="1">
    <source>
        <dbReference type="EMBL" id="KIW72780.1"/>
    </source>
</evidence>
<evidence type="ECO:0000313" key="2">
    <source>
        <dbReference type="Proteomes" id="UP000054266"/>
    </source>
</evidence>
<name>A0A0D2G1V6_9EURO</name>
<reference evidence="1 2" key="1">
    <citation type="submission" date="2015-01" db="EMBL/GenBank/DDBJ databases">
        <title>The Genome Sequence of Capronia semiimmersa CBS27337.</title>
        <authorList>
            <consortium name="The Broad Institute Genomics Platform"/>
            <person name="Cuomo C."/>
            <person name="de Hoog S."/>
            <person name="Gorbushina A."/>
            <person name="Stielow B."/>
            <person name="Teixiera M."/>
            <person name="Abouelleil A."/>
            <person name="Chapman S.B."/>
            <person name="Priest M."/>
            <person name="Young S.K."/>
            <person name="Wortman J."/>
            <person name="Nusbaum C."/>
            <person name="Birren B."/>
        </authorList>
    </citation>
    <scope>NUCLEOTIDE SEQUENCE [LARGE SCALE GENOMIC DNA]</scope>
    <source>
        <strain evidence="1 2">CBS 27337</strain>
    </source>
</reference>
<dbReference type="AlphaFoldDB" id="A0A0D2G1V6"/>
<dbReference type="Proteomes" id="UP000054266">
    <property type="component" value="Unassembled WGS sequence"/>
</dbReference>
<organism evidence="1 2">
    <name type="scientific">Phialophora macrospora</name>
    <dbReference type="NCBI Taxonomy" id="1851006"/>
    <lineage>
        <taxon>Eukaryota</taxon>
        <taxon>Fungi</taxon>
        <taxon>Dikarya</taxon>
        <taxon>Ascomycota</taxon>
        <taxon>Pezizomycotina</taxon>
        <taxon>Eurotiomycetes</taxon>
        <taxon>Chaetothyriomycetidae</taxon>
        <taxon>Chaetothyriales</taxon>
        <taxon>Herpotrichiellaceae</taxon>
        <taxon>Phialophora</taxon>
    </lineage>
</organism>
<dbReference type="HOGENOM" id="CLU_1151670_0_0_1"/>
<gene>
    <name evidence="1" type="ORF">PV04_00955</name>
</gene>
<accession>A0A0D2G1V6</accession>
<sequence length="241" mass="26220">MAALAGSPSLTVMTCEGTAYLGSTTCDSPWAIETVVPGLIPGTQTRVPTCGSWTGFVTTTPPVPPHTLQCATATTSAVEVYTSGGPLSPFFVDSLGDTNKKDTSLWHFCEYLTDRTGNFTIDQGGEKGGPLPGVCEIWDYPGFFATKFDGYPVVFQVAFDFNGCASPTDKYRNGVYMPDYGTDDCYHAFQDLLLKKCLLSEEERELLKLGLYPAVGGMLFKDCMRWTIMAPRLDLAPRPIN</sequence>
<keyword evidence="2" id="KW-1185">Reference proteome</keyword>
<protein>
    <submittedName>
        <fullName evidence="1">Uncharacterized protein</fullName>
    </submittedName>
</protein>
<dbReference type="EMBL" id="KN846956">
    <property type="protein sequence ID" value="KIW72780.1"/>
    <property type="molecule type" value="Genomic_DNA"/>
</dbReference>